<accession>A0AAP0H6C1</accession>
<dbReference type="PANTHER" id="PTHR34222:SF95">
    <property type="entry name" value="RRNA 2'-O-METHYLTRANSFERASE FIBRILLARIN-LIKE ISOFORM X1"/>
    <property type="match status" value="1"/>
</dbReference>
<dbReference type="InterPro" id="IPR036875">
    <property type="entry name" value="Znf_CCHC_sf"/>
</dbReference>
<dbReference type="AlphaFoldDB" id="A0AAP0H6C1"/>
<evidence type="ECO:0000313" key="2">
    <source>
        <dbReference type="EMBL" id="KAK9073711.1"/>
    </source>
</evidence>
<name>A0AAP0H6C1_9ASTR</name>
<evidence type="ECO:0008006" key="4">
    <source>
        <dbReference type="Google" id="ProtNLM"/>
    </source>
</evidence>
<dbReference type="PANTHER" id="PTHR34222">
    <property type="entry name" value="GAG_PRE-INTEGRS DOMAIN-CONTAINING PROTEIN"/>
    <property type="match status" value="1"/>
</dbReference>
<proteinExistence type="predicted"/>
<evidence type="ECO:0000313" key="3">
    <source>
        <dbReference type="Proteomes" id="UP001408789"/>
    </source>
</evidence>
<organism evidence="2 3">
    <name type="scientific">Deinandra increscens subsp. villosa</name>
    <dbReference type="NCBI Taxonomy" id="3103831"/>
    <lineage>
        <taxon>Eukaryota</taxon>
        <taxon>Viridiplantae</taxon>
        <taxon>Streptophyta</taxon>
        <taxon>Embryophyta</taxon>
        <taxon>Tracheophyta</taxon>
        <taxon>Spermatophyta</taxon>
        <taxon>Magnoliopsida</taxon>
        <taxon>eudicotyledons</taxon>
        <taxon>Gunneridae</taxon>
        <taxon>Pentapetalae</taxon>
        <taxon>asterids</taxon>
        <taxon>campanulids</taxon>
        <taxon>Asterales</taxon>
        <taxon>Asteraceae</taxon>
        <taxon>Asteroideae</taxon>
        <taxon>Heliantheae alliance</taxon>
        <taxon>Madieae</taxon>
        <taxon>Madiinae</taxon>
        <taxon>Deinandra</taxon>
    </lineage>
</organism>
<evidence type="ECO:0000256" key="1">
    <source>
        <dbReference type="SAM" id="MobiDB-lite"/>
    </source>
</evidence>
<dbReference type="SUPFAM" id="SSF57756">
    <property type="entry name" value="Retrovirus zinc finger-like domains"/>
    <property type="match status" value="1"/>
</dbReference>
<sequence>MSFLIGLRPEFDPIRSQLLNESAIPSLQETFARILRHKSMSPKTSSASNSALISRGGFRGGYRGGHRGGHRGGSEGSYTDRRVQRVPTTEDGNIECYYCHELGHTKFTCKKRLASNFKTQSAHLTSTYEEPTATFVETGKSVNCLLSYASKWVIDSGASDHMTGSVDEDSYW</sequence>
<dbReference type="Proteomes" id="UP001408789">
    <property type="component" value="Unassembled WGS sequence"/>
</dbReference>
<reference evidence="2 3" key="1">
    <citation type="submission" date="2024-04" db="EMBL/GenBank/DDBJ databases">
        <title>The reference genome of an endangered Asteraceae, Deinandra increscens subsp. villosa, native to the Central Coast of California.</title>
        <authorList>
            <person name="Guilliams M."/>
            <person name="Hasenstab-Lehman K."/>
            <person name="Meyer R."/>
            <person name="Mcevoy S."/>
        </authorList>
    </citation>
    <scope>NUCLEOTIDE SEQUENCE [LARGE SCALE GENOMIC DNA]</scope>
    <source>
        <tissue evidence="2">Leaf</tissue>
    </source>
</reference>
<gene>
    <name evidence="2" type="ORF">SSX86_006305</name>
</gene>
<dbReference type="GO" id="GO:0003676">
    <property type="term" value="F:nucleic acid binding"/>
    <property type="evidence" value="ECO:0007669"/>
    <property type="project" value="InterPro"/>
</dbReference>
<keyword evidence="3" id="KW-1185">Reference proteome</keyword>
<dbReference type="GO" id="GO:0008270">
    <property type="term" value="F:zinc ion binding"/>
    <property type="evidence" value="ECO:0007669"/>
    <property type="project" value="InterPro"/>
</dbReference>
<dbReference type="EMBL" id="JBCNJP010000008">
    <property type="protein sequence ID" value="KAK9073711.1"/>
    <property type="molecule type" value="Genomic_DNA"/>
</dbReference>
<comment type="caution">
    <text evidence="2">The sequence shown here is derived from an EMBL/GenBank/DDBJ whole genome shotgun (WGS) entry which is preliminary data.</text>
</comment>
<feature type="region of interest" description="Disordered" evidence="1">
    <location>
        <begin position="59"/>
        <end position="82"/>
    </location>
</feature>
<protein>
    <recommendedName>
        <fullName evidence="4">CCHC-type domain-containing protein</fullName>
    </recommendedName>
</protein>